<sequence length="177" mass="19752">MTAKILLTSFATWLPHQKTNSSDDLLDKLAQIHPPSPEITYLRQLPVDFHLAPHQVIEKIPQIQPDIIICCGMAESRQNLTIESRATQGENILNTQINLDKLIADLPTTTISHDAGKFVCEALYYGVLKYIQDTKISADCIFVHIPILTPANEAAILSDFLEIIHRVGLILTKNMGQ</sequence>
<evidence type="ECO:0000256" key="3">
    <source>
        <dbReference type="ARBA" id="ARBA00022801"/>
    </source>
</evidence>
<proteinExistence type="inferred from homology"/>
<dbReference type="PANTHER" id="PTHR23402:SF1">
    <property type="entry name" value="PYROGLUTAMYL-PEPTIDASE I"/>
    <property type="match status" value="1"/>
</dbReference>
<dbReference type="SUPFAM" id="SSF53182">
    <property type="entry name" value="Pyrrolidone carboxyl peptidase (pyroglutamate aminopeptidase)"/>
    <property type="match status" value="1"/>
</dbReference>
<protein>
    <submittedName>
        <fullName evidence="5">Peptidase C15</fullName>
    </submittedName>
</protein>
<organism evidence="5">
    <name type="scientific">Planktothricoides sp. SpSt-374</name>
    <dbReference type="NCBI Taxonomy" id="2282167"/>
    <lineage>
        <taxon>Bacteria</taxon>
        <taxon>Bacillati</taxon>
        <taxon>Cyanobacteriota</taxon>
        <taxon>Cyanophyceae</taxon>
        <taxon>Oscillatoriophycideae</taxon>
        <taxon>Oscillatoriales</taxon>
        <taxon>Oscillatoriaceae</taxon>
        <taxon>Planktothricoides</taxon>
    </lineage>
</organism>
<evidence type="ECO:0000256" key="2">
    <source>
        <dbReference type="ARBA" id="ARBA00022670"/>
    </source>
</evidence>
<accession>A0A7C3VPI5</accession>
<reference evidence="5" key="1">
    <citation type="journal article" date="2020" name="mSystems">
        <title>Genome- and Community-Level Interaction Insights into Carbon Utilization and Element Cycling Functions of Hydrothermarchaeota in Hydrothermal Sediment.</title>
        <authorList>
            <person name="Zhou Z."/>
            <person name="Liu Y."/>
            <person name="Xu W."/>
            <person name="Pan J."/>
            <person name="Luo Z.H."/>
            <person name="Li M."/>
        </authorList>
    </citation>
    <scope>NUCLEOTIDE SEQUENCE [LARGE SCALE GENOMIC DNA]</scope>
    <source>
        <strain evidence="5">SpSt-374</strain>
    </source>
</reference>
<dbReference type="GO" id="GO:0006508">
    <property type="term" value="P:proteolysis"/>
    <property type="evidence" value="ECO:0007669"/>
    <property type="project" value="UniProtKB-KW"/>
</dbReference>
<dbReference type="Pfam" id="PF01470">
    <property type="entry name" value="Peptidase_C15"/>
    <property type="match status" value="2"/>
</dbReference>
<evidence type="ECO:0000256" key="4">
    <source>
        <dbReference type="ARBA" id="ARBA00022807"/>
    </source>
</evidence>
<comment type="caution">
    <text evidence="5">The sequence shown here is derived from an EMBL/GenBank/DDBJ whole genome shotgun (WGS) entry which is preliminary data.</text>
</comment>
<keyword evidence="2" id="KW-0645">Protease</keyword>
<evidence type="ECO:0000256" key="1">
    <source>
        <dbReference type="ARBA" id="ARBA00006641"/>
    </source>
</evidence>
<comment type="similarity">
    <text evidence="1">Belongs to the peptidase C15 family.</text>
</comment>
<name>A0A7C3VPI5_9CYAN</name>
<dbReference type="Gene3D" id="3.40.630.20">
    <property type="entry name" value="Peptidase C15, pyroglutamyl peptidase I-like"/>
    <property type="match status" value="2"/>
</dbReference>
<dbReference type="GO" id="GO:0008234">
    <property type="term" value="F:cysteine-type peptidase activity"/>
    <property type="evidence" value="ECO:0007669"/>
    <property type="project" value="UniProtKB-KW"/>
</dbReference>
<evidence type="ECO:0000313" key="5">
    <source>
        <dbReference type="EMBL" id="HGG01330.1"/>
    </source>
</evidence>
<dbReference type="InterPro" id="IPR016125">
    <property type="entry name" value="Peptidase_C15-like"/>
</dbReference>
<keyword evidence="3" id="KW-0378">Hydrolase</keyword>
<dbReference type="AlphaFoldDB" id="A0A7C3VPI5"/>
<dbReference type="InterPro" id="IPR036440">
    <property type="entry name" value="Peptidase_C15-like_sf"/>
</dbReference>
<keyword evidence="4" id="KW-0788">Thiol protease</keyword>
<dbReference type="EMBL" id="DSPX01000122">
    <property type="protein sequence ID" value="HGG01330.1"/>
    <property type="molecule type" value="Genomic_DNA"/>
</dbReference>
<gene>
    <name evidence="5" type="ORF">ENR15_11950</name>
</gene>
<dbReference type="PANTHER" id="PTHR23402">
    <property type="entry name" value="PROTEASE FAMILY C15 PYROGLUTAMYL-PEPTIDASE I-RELATED"/>
    <property type="match status" value="1"/>
</dbReference>